<reference evidence="1 2" key="1">
    <citation type="submission" date="2020-08" db="EMBL/GenBank/DDBJ databases">
        <title>Genomic Encyclopedia of Type Strains, Phase IV (KMG-IV): sequencing the most valuable type-strain genomes for metagenomic binning, comparative biology and taxonomic classification.</title>
        <authorList>
            <person name="Goeker M."/>
        </authorList>
    </citation>
    <scope>NUCLEOTIDE SEQUENCE [LARGE SCALE GENOMIC DNA]</scope>
    <source>
        <strain evidence="1 2">DSM 27568</strain>
    </source>
</reference>
<organism evidence="1 2">
    <name type="scientific">Novosphingobium fluoreni</name>
    <dbReference type="NCBI Taxonomy" id="1391222"/>
    <lineage>
        <taxon>Bacteria</taxon>
        <taxon>Pseudomonadati</taxon>
        <taxon>Pseudomonadota</taxon>
        <taxon>Alphaproteobacteria</taxon>
        <taxon>Sphingomonadales</taxon>
        <taxon>Sphingomonadaceae</taxon>
        <taxon>Novosphingobium</taxon>
    </lineage>
</organism>
<dbReference type="EMBL" id="JACIDY010000003">
    <property type="protein sequence ID" value="MBB3939899.1"/>
    <property type="molecule type" value="Genomic_DNA"/>
</dbReference>
<name>A0A7W6FXZ7_9SPHN</name>
<dbReference type="RefSeq" id="WP_183616594.1">
    <property type="nucleotide sequence ID" value="NZ_JACIDY010000003.1"/>
</dbReference>
<dbReference type="Pfam" id="PF07323">
    <property type="entry name" value="DUF1465"/>
    <property type="match status" value="1"/>
</dbReference>
<evidence type="ECO:0000313" key="1">
    <source>
        <dbReference type="EMBL" id="MBB3939899.1"/>
    </source>
</evidence>
<comment type="caution">
    <text evidence="1">The sequence shown here is derived from an EMBL/GenBank/DDBJ whole genome shotgun (WGS) entry which is preliminary data.</text>
</comment>
<dbReference type="AlphaFoldDB" id="A0A7W6FXZ7"/>
<dbReference type="Proteomes" id="UP000561459">
    <property type="component" value="Unassembled WGS sequence"/>
</dbReference>
<keyword evidence="2" id="KW-1185">Reference proteome</keyword>
<protein>
    <submittedName>
        <fullName evidence="1">Regulator of CtrA degradation</fullName>
    </submittedName>
</protein>
<sequence>MGHAVTINPRIIEGLYCEALVLSDEVRHAFALSGRMGTGHGDDLGDPEDRARVALSSEGLRTTTRMMHAVAWLLNHRAYFLGELSEFQLRRHGRLSADMRRCEVDQLALLPPPIQELVQTTLRLYDRLLRLDARWRQPEEDHGAIARLRERLERRLAG</sequence>
<evidence type="ECO:0000313" key="2">
    <source>
        <dbReference type="Proteomes" id="UP000561459"/>
    </source>
</evidence>
<dbReference type="InterPro" id="IPR038301">
    <property type="entry name" value="AraC-like_sf"/>
</dbReference>
<accession>A0A7W6FXZ7</accession>
<dbReference type="Gene3D" id="1.10.8.930">
    <property type="entry name" value="Protein of unknown function DUF1465"/>
    <property type="match status" value="1"/>
</dbReference>
<gene>
    <name evidence="1" type="ORF">GGR39_001549</name>
</gene>
<dbReference type="InterPro" id="IPR010848">
    <property type="entry name" value="DUF1465"/>
</dbReference>
<proteinExistence type="predicted"/>